<name>A0A1I5KIB1_9HYPH</name>
<organism evidence="1 2">
    <name type="scientific">Cohaesibacter marisflavi</name>
    <dbReference type="NCBI Taxonomy" id="655353"/>
    <lineage>
        <taxon>Bacteria</taxon>
        <taxon>Pseudomonadati</taxon>
        <taxon>Pseudomonadota</taxon>
        <taxon>Alphaproteobacteria</taxon>
        <taxon>Hyphomicrobiales</taxon>
        <taxon>Cohaesibacteraceae</taxon>
    </lineage>
</organism>
<dbReference type="EMBL" id="FOVR01000014">
    <property type="protein sequence ID" value="SFO84804.1"/>
    <property type="molecule type" value="Genomic_DNA"/>
</dbReference>
<protein>
    <submittedName>
        <fullName evidence="1">Uncharacterized protein</fullName>
    </submittedName>
</protein>
<dbReference type="AlphaFoldDB" id="A0A1I5KIB1"/>
<dbReference type="RefSeq" id="WP_210186824.1">
    <property type="nucleotide sequence ID" value="NZ_FOVR01000014.1"/>
</dbReference>
<reference evidence="1 2" key="1">
    <citation type="submission" date="2016-10" db="EMBL/GenBank/DDBJ databases">
        <authorList>
            <person name="de Groot N.N."/>
        </authorList>
    </citation>
    <scope>NUCLEOTIDE SEQUENCE [LARGE SCALE GENOMIC DNA]</scope>
    <source>
        <strain evidence="1 2">CGMCC 1.9157</strain>
    </source>
</reference>
<dbReference type="InterPro" id="IPR053855">
    <property type="entry name" value="DUF6931"/>
</dbReference>
<dbReference type="Proteomes" id="UP000199236">
    <property type="component" value="Unassembled WGS sequence"/>
</dbReference>
<accession>A0A1I5KIB1</accession>
<dbReference type="STRING" id="655353.SAMN04488056_11425"/>
<sequence length="207" mass="21621">MTISTRFSDLKKLPEIPAAKALATGNVVLQTSLEAHASASIPEVLTELEAKGALVDMLQLLAHALPAREATWWSCLAARETLASDALVPASVQAAEAWVRQPGVATRTQARAALDRAGNEDNTAFCAMAASFAAGTLGPGHLNDYDAPPGAVGFAVFGMVLDALFHDEDQVETNGPLLLERALNIARGGNGNVAEPAPIPSEKETRS</sequence>
<keyword evidence="2" id="KW-1185">Reference proteome</keyword>
<proteinExistence type="predicted"/>
<evidence type="ECO:0000313" key="1">
    <source>
        <dbReference type="EMBL" id="SFO84804.1"/>
    </source>
</evidence>
<dbReference type="Pfam" id="PF22011">
    <property type="entry name" value="DUF6931"/>
    <property type="match status" value="1"/>
</dbReference>
<gene>
    <name evidence="1" type="ORF">SAMN04488056_11425</name>
</gene>
<evidence type="ECO:0000313" key="2">
    <source>
        <dbReference type="Proteomes" id="UP000199236"/>
    </source>
</evidence>